<dbReference type="NCBIfam" id="TIGR02433">
    <property type="entry name" value="lysidine_TilS_C"/>
    <property type="match status" value="1"/>
</dbReference>
<keyword evidence="11" id="KW-1185">Reference proteome</keyword>
<dbReference type="HAMAP" id="MF_01161">
    <property type="entry name" value="tRNA_Ile_lys_synt"/>
    <property type="match status" value="1"/>
</dbReference>
<dbReference type="Pfam" id="PF11734">
    <property type="entry name" value="TilS_C"/>
    <property type="match status" value="1"/>
</dbReference>
<reference evidence="10 11" key="1">
    <citation type="submission" date="2024-09" db="EMBL/GenBank/DDBJ databases">
        <authorList>
            <person name="Sun Q."/>
            <person name="Mori K."/>
        </authorList>
    </citation>
    <scope>NUCLEOTIDE SEQUENCE [LARGE SCALE GENOMIC DNA]</scope>
    <source>
        <strain evidence="10 11">CECT 8622</strain>
    </source>
</reference>
<dbReference type="PANTHER" id="PTHR43033">
    <property type="entry name" value="TRNA(ILE)-LYSIDINE SYNTHASE-RELATED"/>
    <property type="match status" value="1"/>
</dbReference>
<evidence type="ECO:0000256" key="3">
    <source>
        <dbReference type="ARBA" id="ARBA00022598"/>
    </source>
</evidence>
<comment type="catalytic activity">
    <reaction evidence="7 8">
        <text>cytidine(34) in tRNA(Ile2) + L-lysine + ATP = lysidine(34) in tRNA(Ile2) + AMP + diphosphate + H(+)</text>
        <dbReference type="Rhea" id="RHEA:43744"/>
        <dbReference type="Rhea" id="RHEA-COMP:10625"/>
        <dbReference type="Rhea" id="RHEA-COMP:10670"/>
        <dbReference type="ChEBI" id="CHEBI:15378"/>
        <dbReference type="ChEBI" id="CHEBI:30616"/>
        <dbReference type="ChEBI" id="CHEBI:32551"/>
        <dbReference type="ChEBI" id="CHEBI:33019"/>
        <dbReference type="ChEBI" id="CHEBI:82748"/>
        <dbReference type="ChEBI" id="CHEBI:83665"/>
        <dbReference type="ChEBI" id="CHEBI:456215"/>
        <dbReference type="EC" id="6.3.4.19"/>
    </reaction>
</comment>
<organism evidence="10 11">
    <name type="scientific">Mariniflexile ostreae</name>
    <dbReference type="NCBI Taxonomy" id="1520892"/>
    <lineage>
        <taxon>Bacteria</taxon>
        <taxon>Pseudomonadati</taxon>
        <taxon>Bacteroidota</taxon>
        <taxon>Flavobacteriia</taxon>
        <taxon>Flavobacteriales</taxon>
        <taxon>Flavobacteriaceae</taxon>
        <taxon>Mariniflexile</taxon>
    </lineage>
</organism>
<dbReference type="NCBIfam" id="TIGR02432">
    <property type="entry name" value="lysidine_TilS_N"/>
    <property type="match status" value="1"/>
</dbReference>
<name>A0ABV5F978_9FLAO</name>
<dbReference type="Proteomes" id="UP001589585">
    <property type="component" value="Unassembled WGS sequence"/>
</dbReference>
<dbReference type="InterPro" id="IPR011063">
    <property type="entry name" value="TilS/TtcA_N"/>
</dbReference>
<dbReference type="CDD" id="cd01992">
    <property type="entry name" value="TilS_N"/>
    <property type="match status" value="1"/>
</dbReference>
<sequence length="446" mass="51533">MLERFEHHINKNLPFLKEKKLLIAISGGMDSVILTHLCHKLKLKVALAHCNFNLRAEESDGDECFVIKLAEDLNLEVFVENFDTYKYAQDNKCSIQIACRDLRYAWFKELATQLNCPFILTAHHADDNLETFLINLTRGTGLEGLTGIPEINDRLVRPLLPFSSAEMKQFAKTNAIKWRNDSSNASTKYLRNKLRHDIIPILKEINPKVLQNFQNTISNLKETHEIVTESVDVFLSRTIENISGNEVRFKISEFKAVASPKAYLYEVFKEFGFTQWHDILSLLDAASGKQVFSSTYRLIKNREHLLLSKIHDYDSPAITISENDKWIETPFGMLVFDDAITNREKATVNKKHTVAYVDKALLKFPLTLRKWEEGDVFYPFGMSGKKKLSKYFKDEKLSILDKENVWLLCSGNDIVWVVNRRADNRFKVTENTRDVLEIQLKTGLLY</sequence>
<evidence type="ECO:0000256" key="1">
    <source>
        <dbReference type="ARBA" id="ARBA00004496"/>
    </source>
</evidence>
<dbReference type="RefSeq" id="WP_379860187.1">
    <property type="nucleotide sequence ID" value="NZ_JBHMFC010000012.1"/>
</dbReference>
<comment type="subcellular location">
    <subcellularLocation>
        <location evidence="1 8">Cytoplasm</location>
    </subcellularLocation>
</comment>
<dbReference type="SMART" id="SM00977">
    <property type="entry name" value="TilS_C"/>
    <property type="match status" value="1"/>
</dbReference>
<evidence type="ECO:0000259" key="9">
    <source>
        <dbReference type="SMART" id="SM00977"/>
    </source>
</evidence>
<evidence type="ECO:0000256" key="7">
    <source>
        <dbReference type="ARBA" id="ARBA00048539"/>
    </source>
</evidence>
<comment type="function">
    <text evidence="8">Ligates lysine onto the cytidine present at position 34 of the AUA codon-specific tRNA(Ile) that contains the anticodon CAU, in an ATP-dependent manner. Cytidine is converted to lysidine, thus changing the amino acid specificity of the tRNA from methionine to isoleucine.</text>
</comment>
<dbReference type="SUPFAM" id="SSF52402">
    <property type="entry name" value="Adenine nucleotide alpha hydrolases-like"/>
    <property type="match status" value="1"/>
</dbReference>
<dbReference type="InterPro" id="IPR012796">
    <property type="entry name" value="Lysidine-tRNA-synth_C"/>
</dbReference>
<dbReference type="Pfam" id="PF01171">
    <property type="entry name" value="ATP_bind_3"/>
    <property type="match status" value="1"/>
</dbReference>
<accession>A0ABV5F978</accession>
<keyword evidence="6 8" id="KW-0067">ATP-binding</keyword>
<comment type="domain">
    <text evidence="8">The N-terminal region contains the highly conserved SGGXDS motif, predicted to be a P-loop motif involved in ATP binding.</text>
</comment>
<dbReference type="InterPro" id="IPR014729">
    <property type="entry name" value="Rossmann-like_a/b/a_fold"/>
</dbReference>
<dbReference type="EC" id="6.3.4.19" evidence="8"/>
<keyword evidence="2 8" id="KW-0963">Cytoplasm</keyword>
<keyword evidence="3 8" id="KW-0436">Ligase</keyword>
<dbReference type="EMBL" id="JBHMFC010000012">
    <property type="protein sequence ID" value="MFB9055995.1"/>
    <property type="molecule type" value="Genomic_DNA"/>
</dbReference>
<gene>
    <name evidence="8 10" type="primary">tilS</name>
    <name evidence="10" type="ORF">ACFFU9_04500</name>
</gene>
<dbReference type="SUPFAM" id="SSF56037">
    <property type="entry name" value="PheT/TilS domain"/>
    <property type="match status" value="1"/>
</dbReference>
<feature type="domain" description="Lysidine-tRNA(Ile) synthetase C-terminal" evidence="9">
    <location>
        <begin position="366"/>
        <end position="438"/>
    </location>
</feature>
<protein>
    <recommendedName>
        <fullName evidence="8">tRNA(Ile)-lysidine synthase</fullName>
        <ecNumber evidence="8">6.3.4.19</ecNumber>
    </recommendedName>
    <alternativeName>
        <fullName evidence="8">tRNA(Ile)-2-lysyl-cytidine synthase</fullName>
    </alternativeName>
    <alternativeName>
        <fullName evidence="8">tRNA(Ile)-lysidine synthetase</fullName>
    </alternativeName>
</protein>
<dbReference type="InterPro" id="IPR012795">
    <property type="entry name" value="tRNA_Ile_lys_synt_N"/>
</dbReference>
<keyword evidence="5 8" id="KW-0547">Nucleotide-binding</keyword>
<evidence type="ECO:0000313" key="10">
    <source>
        <dbReference type="EMBL" id="MFB9055995.1"/>
    </source>
</evidence>
<evidence type="ECO:0000256" key="8">
    <source>
        <dbReference type="HAMAP-Rule" id="MF_01161"/>
    </source>
</evidence>
<feature type="binding site" evidence="8">
    <location>
        <begin position="26"/>
        <end position="31"/>
    </location>
    <ligand>
        <name>ATP</name>
        <dbReference type="ChEBI" id="CHEBI:30616"/>
    </ligand>
</feature>
<evidence type="ECO:0000256" key="4">
    <source>
        <dbReference type="ARBA" id="ARBA00022694"/>
    </source>
</evidence>
<dbReference type="PANTHER" id="PTHR43033:SF1">
    <property type="entry name" value="TRNA(ILE)-LYSIDINE SYNTHASE-RELATED"/>
    <property type="match status" value="1"/>
</dbReference>
<proteinExistence type="inferred from homology"/>
<dbReference type="InterPro" id="IPR012094">
    <property type="entry name" value="tRNA_Ile_lys_synt"/>
</dbReference>
<comment type="caution">
    <text evidence="10">The sequence shown here is derived from an EMBL/GenBank/DDBJ whole genome shotgun (WGS) entry which is preliminary data.</text>
</comment>
<evidence type="ECO:0000313" key="11">
    <source>
        <dbReference type="Proteomes" id="UP001589585"/>
    </source>
</evidence>
<evidence type="ECO:0000256" key="2">
    <source>
        <dbReference type="ARBA" id="ARBA00022490"/>
    </source>
</evidence>
<keyword evidence="4 8" id="KW-0819">tRNA processing</keyword>
<evidence type="ECO:0000256" key="5">
    <source>
        <dbReference type="ARBA" id="ARBA00022741"/>
    </source>
</evidence>
<dbReference type="Gene3D" id="3.40.50.620">
    <property type="entry name" value="HUPs"/>
    <property type="match status" value="1"/>
</dbReference>
<comment type="similarity">
    <text evidence="8">Belongs to the tRNA(Ile)-lysidine synthase family.</text>
</comment>
<evidence type="ECO:0000256" key="6">
    <source>
        <dbReference type="ARBA" id="ARBA00022840"/>
    </source>
</evidence>
<dbReference type="GO" id="GO:0032267">
    <property type="term" value="F:tRNA(Ile)-lysidine synthase activity"/>
    <property type="evidence" value="ECO:0007669"/>
    <property type="project" value="UniProtKB-EC"/>
</dbReference>